<feature type="domain" description="Sushi" evidence="28">
    <location>
        <begin position="619"/>
        <end position="680"/>
    </location>
</feature>
<evidence type="ECO:0000256" key="16">
    <source>
        <dbReference type="ARBA" id="ARBA00023058"/>
    </source>
</evidence>
<feature type="domain" description="Sushi" evidence="28">
    <location>
        <begin position="559"/>
        <end position="618"/>
    </location>
</feature>
<dbReference type="Pfam" id="PF01823">
    <property type="entry name" value="MACPF"/>
    <property type="match status" value="1"/>
</dbReference>
<evidence type="ECO:0000256" key="21">
    <source>
        <dbReference type="ARBA" id="ARBA00073222"/>
    </source>
</evidence>
<protein>
    <recommendedName>
        <fullName evidence="21">Complement component C7</fullName>
    </recommendedName>
</protein>
<evidence type="ECO:0000256" key="27">
    <source>
        <dbReference type="SAM" id="SignalP"/>
    </source>
</evidence>
<feature type="disulfide bond" evidence="25">
    <location>
        <begin position="589"/>
        <end position="616"/>
    </location>
</feature>
<proteinExistence type="inferred from homology"/>
<dbReference type="InterPro" id="IPR048825">
    <property type="entry name" value="C7_KAZAL"/>
</dbReference>
<dbReference type="Pfam" id="PF00090">
    <property type="entry name" value="TSP_1"/>
    <property type="match status" value="2"/>
</dbReference>
<keyword evidence="9 25" id="KW-0768">Sushi</keyword>
<dbReference type="PROSITE" id="PS50092">
    <property type="entry name" value="TSP1"/>
    <property type="match status" value="2"/>
</dbReference>
<evidence type="ECO:0000256" key="9">
    <source>
        <dbReference type="ARBA" id="ARBA00022659"/>
    </source>
</evidence>
<feature type="signal peptide" evidence="27">
    <location>
        <begin position="1"/>
        <end position="24"/>
    </location>
</feature>
<dbReference type="Gene3D" id="2.20.100.10">
    <property type="entry name" value="Thrombospondin type-1 (TSP1) repeat"/>
    <property type="match status" value="2"/>
</dbReference>
<dbReference type="PROSITE" id="PS00279">
    <property type="entry name" value="MACPF_1"/>
    <property type="match status" value="1"/>
</dbReference>
<dbReference type="SMART" id="SM00057">
    <property type="entry name" value="FIMAC"/>
    <property type="match status" value="2"/>
</dbReference>
<dbReference type="PRINTS" id="PR01705">
    <property type="entry name" value="TSP1REPEAT"/>
</dbReference>
<keyword evidence="20" id="KW-1053">Target membrane</keyword>
<dbReference type="GO" id="GO:0044218">
    <property type="term" value="C:other organism cell membrane"/>
    <property type="evidence" value="ECO:0007669"/>
    <property type="project" value="UniProtKB-KW"/>
</dbReference>
<evidence type="ECO:0000256" key="3">
    <source>
        <dbReference type="ARBA" id="ARBA00009214"/>
    </source>
</evidence>
<evidence type="ECO:0000256" key="18">
    <source>
        <dbReference type="ARBA" id="ARBA00023157"/>
    </source>
</evidence>
<dbReference type="PROSITE" id="PS50068">
    <property type="entry name" value="LDLRA_2"/>
    <property type="match status" value="1"/>
</dbReference>
<dbReference type="PROSITE" id="PS50923">
    <property type="entry name" value="SUSHI"/>
    <property type="match status" value="2"/>
</dbReference>
<comment type="similarity">
    <text evidence="3">Belongs to the complement C6/C7/C8/C9 family.</text>
</comment>
<dbReference type="SUPFAM" id="SSF57424">
    <property type="entry name" value="LDL receptor-like module"/>
    <property type="match status" value="1"/>
</dbReference>
<evidence type="ECO:0000256" key="5">
    <source>
        <dbReference type="ARBA" id="ARBA00022525"/>
    </source>
</evidence>
<keyword evidence="10" id="KW-0812">Transmembrane</keyword>
<reference evidence="31" key="1">
    <citation type="submission" date="2025-08" db="UniProtKB">
        <authorList>
            <consortium name="RefSeq"/>
        </authorList>
    </citation>
    <scope>IDENTIFICATION</scope>
    <source>
        <tissue evidence="31">Blood</tissue>
    </source>
</reference>
<evidence type="ECO:0000256" key="25">
    <source>
        <dbReference type="PROSITE-ProRule" id="PRU00302"/>
    </source>
</evidence>
<dbReference type="SUPFAM" id="SSF57535">
    <property type="entry name" value="Complement control module/SCR domain"/>
    <property type="match status" value="2"/>
</dbReference>
<evidence type="ECO:0000256" key="23">
    <source>
        <dbReference type="ARBA" id="ARBA00093478"/>
    </source>
</evidence>
<keyword evidence="5" id="KW-0964">Secreted</keyword>
<dbReference type="Pfam" id="PF21330">
    <property type="entry name" value="Kazal_C7"/>
    <property type="match status" value="1"/>
</dbReference>
<keyword evidence="4" id="KW-1134">Transmembrane beta strand</keyword>
<dbReference type="InterPro" id="IPR048831">
    <property type="entry name" value="C8A_B_C6_EGF-like"/>
</dbReference>
<dbReference type="PANTHER" id="PTHR45742:SF2">
    <property type="entry name" value="COMPLEMENT COMPONENT C7"/>
    <property type="match status" value="1"/>
</dbReference>
<keyword evidence="16" id="KW-0473">Membrane attack complex</keyword>
<evidence type="ECO:0000256" key="11">
    <source>
        <dbReference type="ARBA" id="ARBA00022729"/>
    </source>
</evidence>
<dbReference type="InterPro" id="IPR036383">
    <property type="entry name" value="TSP1_rpt_sf"/>
</dbReference>
<gene>
    <name evidence="31" type="primary">c7a</name>
</gene>
<dbReference type="InterPro" id="IPR001862">
    <property type="entry name" value="MAC_perforin"/>
</dbReference>
<keyword evidence="12" id="KW-0677">Repeat</keyword>
<sequence length="837" mass="94804">MTVQFCSCVLFLFILRMSAVRSDAAINCVWGPWSTWSPCDACTKTQTQIRSVSVYPQFGGYPCSEPSLRTQNCETTQGCPLEEGCGTRFRCQQSGKCVSQSLVCNGDHDCEDGSDEQRCDSHNVCDLQRPPPKIEDSGLGYDAVNEVFRDSVINTQVFGGQCRKIFSGDHQNFYRLPQSALGYSFQVTAKHDFSSEFYESSWHYMKRIENRERTTGTTSGYNHFTSNEELKTIQSKQLVEVSSEVEVARVQNQSPQYLPLSEEFWRALSSLPVVYDYSTYRTVLERFGTHYVSEGTLGGQFRAMLYFSLDFTESKRRDVWDFHECVKKTHTVFFFFTWTTEKCRSYFNEIINGFKQDNKQIQKKVRTIGGHTGYISILNQLDVNKAAENSNTFSKWAGSVKYFPVLINYKTRPLYELVKEVSCSDVKKLHLKRATEAYLRERDSCRCSPCRNNGLAVLKGGVCVCVCKIGTGGLACEYGAPVNEQPGVIDGSWSCWSEWSSCSEGHRSRTRSCTRPEPRNGKSCMGNAAERRSCDEEEQLEYLRTIQPHCFNQNLEPTKSCRNPPALFNGFVLDPRDFYLIGNKVEYSCIDGYHLIGNPIAECTEDETWRKSTMECKRTTCGPPLLSPYVMPSLWKVSYKIGESVLLNCTDGRDRIGPEEILCNSGLSWSPEPKNTRCATVPVSIATAPPARLQCEPWEKRAENICVCKVPYQCQPSLEVCVKSTERSWIGRQSVCKARAMQCLGYQYTVAEHSACQWPESVTAVCPQCSLWTTCDEEMNTCRCKTLDECTSSSRWIDVCVRLTEDAEVSTVTECEVGVRRCRGETPRILTLQACEV</sequence>
<comment type="subunit">
    <text evidence="23">Monomer or dimer; as a C5b-7 complex it can also form multimeric rosettes. Component of the membrane attack complex (MAC), composed of complement C5b, C6, C7, C8A, C8B, C8G and multiple copies of the pore-forming subunit C9.</text>
</comment>
<dbReference type="CDD" id="cd00033">
    <property type="entry name" value="CCP"/>
    <property type="match status" value="1"/>
</dbReference>
<keyword evidence="6" id="KW-0245">EGF-like domain</keyword>
<keyword evidence="19" id="KW-0325">Glycoprotein</keyword>
<evidence type="ECO:0000256" key="22">
    <source>
        <dbReference type="ARBA" id="ARBA00093281"/>
    </source>
</evidence>
<dbReference type="InterPro" id="IPR023415">
    <property type="entry name" value="LDLR_class-A_CS"/>
</dbReference>
<dbReference type="SMART" id="SM00032">
    <property type="entry name" value="CCP"/>
    <property type="match status" value="2"/>
</dbReference>
<dbReference type="InterPro" id="IPR002172">
    <property type="entry name" value="LDrepeatLR_classA_rpt"/>
</dbReference>
<evidence type="ECO:0000256" key="13">
    <source>
        <dbReference type="ARBA" id="ARBA00022852"/>
    </source>
</evidence>
<evidence type="ECO:0000256" key="17">
    <source>
        <dbReference type="ARBA" id="ARBA00023136"/>
    </source>
</evidence>
<keyword evidence="13" id="KW-0204">Cytolysis</keyword>
<dbReference type="Gene3D" id="2.10.70.10">
    <property type="entry name" value="Complement Module, domain 1"/>
    <property type="match status" value="2"/>
</dbReference>
<feature type="region of interest" description="Disordered" evidence="26">
    <location>
        <begin position="503"/>
        <end position="526"/>
    </location>
</feature>
<dbReference type="GO" id="GO:0045087">
    <property type="term" value="P:innate immune response"/>
    <property type="evidence" value="ECO:0007669"/>
    <property type="project" value="UniProtKB-KW"/>
</dbReference>
<dbReference type="Pfam" id="PF18434">
    <property type="entry name" value="Kazal_3"/>
    <property type="match status" value="1"/>
</dbReference>
<dbReference type="InterPro" id="IPR020864">
    <property type="entry name" value="MACPF"/>
</dbReference>
<feature type="domain" description="MACPF" evidence="29">
    <location>
        <begin position="121"/>
        <end position="446"/>
    </location>
</feature>
<keyword evidence="11 27" id="KW-0732">Signal</keyword>
<evidence type="ECO:0000256" key="1">
    <source>
        <dbReference type="ARBA" id="ARBA00004276"/>
    </source>
</evidence>
<evidence type="ECO:0000259" key="28">
    <source>
        <dbReference type="PROSITE" id="PS50923"/>
    </source>
</evidence>
<keyword evidence="8" id="KW-0399">Innate immunity</keyword>
<evidence type="ECO:0000256" key="26">
    <source>
        <dbReference type="SAM" id="MobiDB-lite"/>
    </source>
</evidence>
<dbReference type="InterPro" id="IPR020863">
    <property type="entry name" value="MACPF_CS"/>
</dbReference>
<organism evidence="30 31">
    <name type="scientific">Ictalurus punctatus</name>
    <name type="common">Channel catfish</name>
    <name type="synonym">Silurus punctatus</name>
    <dbReference type="NCBI Taxonomy" id="7998"/>
    <lineage>
        <taxon>Eukaryota</taxon>
        <taxon>Metazoa</taxon>
        <taxon>Chordata</taxon>
        <taxon>Craniata</taxon>
        <taxon>Vertebrata</taxon>
        <taxon>Euteleostomi</taxon>
        <taxon>Actinopterygii</taxon>
        <taxon>Neopterygii</taxon>
        <taxon>Teleostei</taxon>
        <taxon>Ostariophysi</taxon>
        <taxon>Siluriformes</taxon>
        <taxon>Ictaluridae</taxon>
        <taxon>Ictalurus</taxon>
    </lineage>
</organism>
<dbReference type="Gene3D" id="3.30.60.30">
    <property type="match status" value="2"/>
</dbReference>
<dbReference type="KEGG" id="ipu:108264897"/>
<keyword evidence="7" id="KW-1052">Target cell membrane</keyword>
<keyword evidence="14" id="KW-0391">Immunity</keyword>
<evidence type="ECO:0000256" key="20">
    <source>
        <dbReference type="ARBA" id="ARBA00023298"/>
    </source>
</evidence>
<dbReference type="Pfam" id="PF00084">
    <property type="entry name" value="Sushi"/>
    <property type="match status" value="2"/>
</dbReference>
<dbReference type="CDD" id="cd00112">
    <property type="entry name" value="LDLa"/>
    <property type="match status" value="1"/>
</dbReference>
<evidence type="ECO:0000256" key="12">
    <source>
        <dbReference type="ARBA" id="ARBA00022737"/>
    </source>
</evidence>
<dbReference type="GeneID" id="108264897"/>
<comment type="caution">
    <text evidence="25">Lacks conserved residue(s) required for the propagation of feature annotation.</text>
</comment>
<evidence type="ECO:0000256" key="8">
    <source>
        <dbReference type="ARBA" id="ARBA00022588"/>
    </source>
</evidence>
<dbReference type="Pfam" id="PF21195">
    <property type="entry name" value="EGF_C8A_B_C6"/>
    <property type="match status" value="1"/>
</dbReference>
<evidence type="ECO:0000256" key="19">
    <source>
        <dbReference type="ARBA" id="ARBA00023180"/>
    </source>
</evidence>
<dbReference type="Gene3D" id="4.10.400.10">
    <property type="entry name" value="Low-density Lipoprotein Receptor"/>
    <property type="match status" value="1"/>
</dbReference>
<keyword evidence="15" id="KW-0180">Complement pathway</keyword>
<dbReference type="InterPro" id="IPR003884">
    <property type="entry name" value="FacI_MAC"/>
</dbReference>
<evidence type="ECO:0000256" key="7">
    <source>
        <dbReference type="ARBA" id="ARBA00022537"/>
    </source>
</evidence>
<evidence type="ECO:0000256" key="14">
    <source>
        <dbReference type="ARBA" id="ARBA00022859"/>
    </source>
</evidence>
<dbReference type="Pfam" id="PF00057">
    <property type="entry name" value="Ldl_recept_a"/>
    <property type="match status" value="1"/>
</dbReference>
<dbReference type="SMART" id="SM00192">
    <property type="entry name" value="LDLa"/>
    <property type="match status" value="1"/>
</dbReference>
<dbReference type="GO" id="GO:0005576">
    <property type="term" value="C:extracellular region"/>
    <property type="evidence" value="ECO:0007669"/>
    <property type="project" value="UniProtKB-SubCell"/>
</dbReference>
<dbReference type="SMART" id="SM00209">
    <property type="entry name" value="TSP1"/>
    <property type="match status" value="2"/>
</dbReference>
<dbReference type="GO" id="GO:0031640">
    <property type="term" value="P:killing of cells of another organism"/>
    <property type="evidence" value="ECO:0007669"/>
    <property type="project" value="UniProtKB-KW"/>
</dbReference>
<evidence type="ECO:0000256" key="10">
    <source>
        <dbReference type="ARBA" id="ARBA00022692"/>
    </source>
</evidence>
<dbReference type="PROSITE" id="PS51412">
    <property type="entry name" value="MACPF_2"/>
    <property type="match status" value="1"/>
</dbReference>
<dbReference type="InterPro" id="IPR000884">
    <property type="entry name" value="TSP1_rpt"/>
</dbReference>
<feature type="chain" id="PRO_5039944650" description="Complement component C7" evidence="27">
    <location>
        <begin position="25"/>
        <end position="837"/>
    </location>
</feature>
<evidence type="ECO:0000313" key="31">
    <source>
        <dbReference type="RefSeq" id="XP_053535297.1"/>
    </source>
</evidence>
<evidence type="ECO:0000256" key="24">
    <source>
        <dbReference type="PROSITE-ProRule" id="PRU00124"/>
    </source>
</evidence>
<dbReference type="InterPro" id="IPR035976">
    <property type="entry name" value="Sushi/SCR/CCP_sf"/>
</dbReference>
<feature type="disulfide bond" evidence="24">
    <location>
        <begin position="85"/>
        <end position="97"/>
    </location>
</feature>
<evidence type="ECO:0000256" key="15">
    <source>
        <dbReference type="ARBA" id="ARBA00022875"/>
    </source>
</evidence>
<dbReference type="GO" id="GO:0005579">
    <property type="term" value="C:membrane attack complex"/>
    <property type="evidence" value="ECO:0007669"/>
    <property type="project" value="UniProtKB-KW"/>
</dbReference>
<comment type="subcellular location">
    <subcellularLocation>
        <location evidence="2">Secreted</location>
    </subcellularLocation>
    <subcellularLocation>
        <location evidence="1">Target cell membrane</location>
        <topology evidence="1">Multi-pass membrane protein</topology>
    </subcellularLocation>
</comment>
<dbReference type="OrthoDB" id="504708at2759"/>
<evidence type="ECO:0000256" key="4">
    <source>
        <dbReference type="ARBA" id="ARBA00022452"/>
    </source>
</evidence>
<dbReference type="SMART" id="SM00457">
    <property type="entry name" value="MACPF"/>
    <property type="match status" value="1"/>
</dbReference>
<dbReference type="PANTHER" id="PTHR45742">
    <property type="entry name" value="COMPLEMENT COMPONENT C6"/>
    <property type="match status" value="1"/>
</dbReference>
<dbReference type="PROSITE" id="PS01209">
    <property type="entry name" value="LDLRA_1"/>
    <property type="match status" value="1"/>
</dbReference>
<keyword evidence="30" id="KW-1185">Reference proteome</keyword>
<dbReference type="InterPro" id="IPR000436">
    <property type="entry name" value="Sushi_SCR_CCP_dom"/>
</dbReference>
<dbReference type="InterPro" id="IPR036055">
    <property type="entry name" value="LDL_receptor-like_sf"/>
</dbReference>
<dbReference type="GO" id="GO:0006958">
    <property type="term" value="P:complement activation, classical pathway"/>
    <property type="evidence" value="ECO:0007669"/>
    <property type="project" value="UniProtKB-KW"/>
</dbReference>
<dbReference type="AlphaFoldDB" id="A0A9F7R882"/>
<evidence type="ECO:0000256" key="2">
    <source>
        <dbReference type="ARBA" id="ARBA00004613"/>
    </source>
</evidence>
<dbReference type="RefSeq" id="XP_053535297.1">
    <property type="nucleotide sequence ID" value="XM_053679322.1"/>
</dbReference>
<comment type="function">
    <text evidence="22">Component of the membrane attack complex (MAC), a multiprotein complex activated by the complement cascade, which inserts into a target cell membrane and forms a pore, leading to target cell membrane rupture and cell lysis. The MAC is initiated by proteolytic cleavage of C5 into complement C5b in response to the classical, alternative, lectin and GZMK complement pathways. The complement pathways consist in a cascade of proteins that leads to phagocytosis and breakdown of pathogens and signaling that strengthens the adaptive immune system. C7 serves as a membrane anchor. During MAC assembly, associates with C5b and C6 to form the C5b-7 complex, a key lipophilic precursor of the MAC complex, which associates with the outer leaflet and reduces the energy for membrane bending.</text>
</comment>
<dbReference type="InterPro" id="IPR040729">
    <property type="entry name" value="Kazal_3"/>
</dbReference>
<name>A0A9F7R882_ICTPU</name>
<dbReference type="PRINTS" id="PR00764">
    <property type="entry name" value="COMPLEMENTC9"/>
</dbReference>
<feature type="disulfide bond" evidence="24">
    <location>
        <begin position="104"/>
        <end position="119"/>
    </location>
</feature>
<dbReference type="SUPFAM" id="SSF82895">
    <property type="entry name" value="TSP-1 type 1 repeat"/>
    <property type="match status" value="2"/>
</dbReference>
<dbReference type="CTD" id="562475"/>
<evidence type="ECO:0000313" key="30">
    <source>
        <dbReference type="Proteomes" id="UP000221080"/>
    </source>
</evidence>
<dbReference type="Proteomes" id="UP000221080">
    <property type="component" value="Unplaced"/>
</dbReference>
<evidence type="ECO:0000256" key="6">
    <source>
        <dbReference type="ARBA" id="ARBA00022536"/>
    </source>
</evidence>
<keyword evidence="18 25" id="KW-1015">Disulfide bond</keyword>
<evidence type="ECO:0000259" key="29">
    <source>
        <dbReference type="PROSITE" id="PS51412"/>
    </source>
</evidence>
<keyword evidence="17" id="KW-0472">Membrane</keyword>
<accession>A0A9F7R882</accession>